<comment type="caution">
    <text evidence="1">The sequence shown here is derived from an EMBL/GenBank/DDBJ whole genome shotgun (WGS) entry which is preliminary data.</text>
</comment>
<dbReference type="Proteomes" id="UP000035489">
    <property type="component" value="Unassembled WGS sequence"/>
</dbReference>
<sequence>MLDGELLHCCRFDFLPVLAQLTCFRRPNRETELGGVDHRVSHSTVDDVDPDGAETSDFNVTIDIVAKCGPVHEPDACHLPVGAFATDLDQARGRLESQLGYGLFHRQDTGFEKDRRHAHRIRARHRRILGRFEDHISHVGIGVIGREDDVGIVPDRSPRLEQDHLPDIVHVGFEIDALVEHRFAGNLSDASDDHFAAFSFRMTVNHGQDFIEAHRSGSMLYARFRLSRREPGCDYGNELKMHTLT</sequence>
<evidence type="ECO:0000313" key="1">
    <source>
        <dbReference type="EMBL" id="KLK91492.1"/>
    </source>
</evidence>
<proteinExistence type="predicted"/>
<name>A0A0H1RFV9_9HYPH</name>
<evidence type="ECO:0000313" key="2">
    <source>
        <dbReference type="Proteomes" id="UP000035489"/>
    </source>
</evidence>
<protein>
    <submittedName>
        <fullName evidence="1">Uncharacterized protein</fullName>
    </submittedName>
</protein>
<gene>
    <name evidence="1" type="ORF">AA309_19775</name>
</gene>
<keyword evidence="2" id="KW-1185">Reference proteome</keyword>
<dbReference type="AlphaFoldDB" id="A0A0H1RFV9"/>
<reference evidence="1 2" key="1">
    <citation type="submission" date="2015-05" db="EMBL/GenBank/DDBJ databases">
        <title>Draft genome sequence of Microvirga vignae strain BR3299, a novel nitrogen fixing bacteria isolated from Brazil semi-aired region.</title>
        <authorList>
            <person name="Zilli J.E."/>
            <person name="Passos S.R."/>
            <person name="Leite J."/>
            <person name="Baldani J.I."/>
            <person name="Xavier G.R."/>
            <person name="Rumjaneck N.G."/>
            <person name="Simoes-Araujo J.L."/>
        </authorList>
    </citation>
    <scope>NUCLEOTIDE SEQUENCE [LARGE SCALE GENOMIC DNA]</scope>
    <source>
        <strain evidence="1 2">BR3299</strain>
    </source>
</reference>
<accession>A0A0H1RFV9</accession>
<dbReference type="EMBL" id="LCYG01000054">
    <property type="protein sequence ID" value="KLK91492.1"/>
    <property type="molecule type" value="Genomic_DNA"/>
</dbReference>
<organism evidence="1 2">
    <name type="scientific">Microvirga vignae</name>
    <dbReference type="NCBI Taxonomy" id="1225564"/>
    <lineage>
        <taxon>Bacteria</taxon>
        <taxon>Pseudomonadati</taxon>
        <taxon>Pseudomonadota</taxon>
        <taxon>Alphaproteobacteria</taxon>
        <taxon>Hyphomicrobiales</taxon>
        <taxon>Methylobacteriaceae</taxon>
        <taxon>Microvirga</taxon>
    </lineage>
</organism>